<organism evidence="13">
    <name type="scientific">marine metagenome</name>
    <dbReference type="NCBI Taxonomy" id="408172"/>
    <lineage>
        <taxon>unclassified sequences</taxon>
        <taxon>metagenomes</taxon>
        <taxon>ecological metagenomes</taxon>
    </lineage>
</organism>
<evidence type="ECO:0000256" key="10">
    <source>
        <dbReference type="ARBA" id="ARBA00029774"/>
    </source>
</evidence>
<evidence type="ECO:0000256" key="5">
    <source>
        <dbReference type="ARBA" id="ARBA00022679"/>
    </source>
</evidence>
<sequence length="206" mass="20469">VVDAVADPAGAVATAAAELRAGRPVVLPTDTVYGVAVPADDAAAVGDVFERKGRDGAKPMAVLVADTRQAAGLTDADLDVLVDLWPGPLTVVVNRAAGVELHLGPGAGHLDTVGLRCPDHDLVRALADEVGPLATTSANRAGEPSPPTAAGAAAAVGGNLLVLDGGRCDGIPSTVVDLTVVPARILREGVIDAVTLSAAGLEVAHR</sequence>
<keyword evidence="4" id="KW-0963">Cytoplasm</keyword>
<dbReference type="PROSITE" id="PS51163">
    <property type="entry name" value="YRDC"/>
    <property type="match status" value="1"/>
</dbReference>
<evidence type="ECO:0000256" key="11">
    <source>
        <dbReference type="ARBA" id="ARBA00048366"/>
    </source>
</evidence>
<dbReference type="PANTHER" id="PTHR17490">
    <property type="entry name" value="SUA5"/>
    <property type="match status" value="1"/>
</dbReference>
<keyword evidence="5" id="KW-0808">Transferase</keyword>
<accession>A0A381T281</accession>
<dbReference type="Pfam" id="PF01300">
    <property type="entry name" value="Sua5_yciO_yrdC"/>
    <property type="match status" value="1"/>
</dbReference>
<comment type="similarity">
    <text evidence="2">Belongs to the SUA5 family.</text>
</comment>
<evidence type="ECO:0000256" key="7">
    <source>
        <dbReference type="ARBA" id="ARBA00022695"/>
    </source>
</evidence>
<evidence type="ECO:0000256" key="3">
    <source>
        <dbReference type="ARBA" id="ARBA00012584"/>
    </source>
</evidence>
<dbReference type="GO" id="GO:0006450">
    <property type="term" value="P:regulation of translational fidelity"/>
    <property type="evidence" value="ECO:0007669"/>
    <property type="project" value="TreeGrafter"/>
</dbReference>
<evidence type="ECO:0000256" key="8">
    <source>
        <dbReference type="ARBA" id="ARBA00022741"/>
    </source>
</evidence>
<dbReference type="GO" id="GO:0005737">
    <property type="term" value="C:cytoplasm"/>
    <property type="evidence" value="ECO:0007669"/>
    <property type="project" value="UniProtKB-SubCell"/>
</dbReference>
<dbReference type="GO" id="GO:0005524">
    <property type="term" value="F:ATP binding"/>
    <property type="evidence" value="ECO:0007669"/>
    <property type="project" value="UniProtKB-KW"/>
</dbReference>
<comment type="catalytic activity">
    <reaction evidence="11">
        <text>L-threonine + hydrogencarbonate + ATP = L-threonylcarbamoyladenylate + diphosphate + H2O</text>
        <dbReference type="Rhea" id="RHEA:36407"/>
        <dbReference type="ChEBI" id="CHEBI:15377"/>
        <dbReference type="ChEBI" id="CHEBI:17544"/>
        <dbReference type="ChEBI" id="CHEBI:30616"/>
        <dbReference type="ChEBI" id="CHEBI:33019"/>
        <dbReference type="ChEBI" id="CHEBI:57926"/>
        <dbReference type="ChEBI" id="CHEBI:73682"/>
        <dbReference type="EC" id="2.7.7.87"/>
    </reaction>
</comment>
<comment type="subcellular location">
    <subcellularLocation>
        <location evidence="1">Cytoplasm</location>
    </subcellularLocation>
</comment>
<protein>
    <recommendedName>
        <fullName evidence="10">L-threonylcarbamoyladenylate synthase</fullName>
        <ecNumber evidence="3">2.7.7.87</ecNumber>
    </recommendedName>
    <alternativeName>
        <fullName evidence="10">L-threonylcarbamoyladenylate synthase</fullName>
    </alternativeName>
</protein>
<dbReference type="NCBIfam" id="TIGR00057">
    <property type="entry name" value="L-threonylcarbamoyladenylate synthase"/>
    <property type="match status" value="1"/>
</dbReference>
<feature type="domain" description="YrdC-like" evidence="12">
    <location>
        <begin position="9"/>
        <end position="191"/>
    </location>
</feature>
<evidence type="ECO:0000256" key="1">
    <source>
        <dbReference type="ARBA" id="ARBA00004496"/>
    </source>
</evidence>
<gene>
    <name evidence="13" type="ORF">METZ01_LOCUS60627</name>
</gene>
<dbReference type="InterPro" id="IPR006070">
    <property type="entry name" value="Sua5-like_dom"/>
</dbReference>
<dbReference type="EC" id="2.7.7.87" evidence="3"/>
<dbReference type="GO" id="GO:0000049">
    <property type="term" value="F:tRNA binding"/>
    <property type="evidence" value="ECO:0007669"/>
    <property type="project" value="TreeGrafter"/>
</dbReference>
<dbReference type="InterPro" id="IPR017945">
    <property type="entry name" value="DHBP_synth_RibB-like_a/b_dom"/>
</dbReference>
<dbReference type="GO" id="GO:0061710">
    <property type="term" value="F:L-threonylcarbamoyladenylate synthase"/>
    <property type="evidence" value="ECO:0007669"/>
    <property type="project" value="UniProtKB-EC"/>
</dbReference>
<evidence type="ECO:0000259" key="12">
    <source>
        <dbReference type="PROSITE" id="PS51163"/>
    </source>
</evidence>
<keyword evidence="8" id="KW-0547">Nucleotide-binding</keyword>
<keyword evidence="6" id="KW-0819">tRNA processing</keyword>
<feature type="non-terminal residue" evidence="13">
    <location>
        <position position="1"/>
    </location>
</feature>
<dbReference type="AlphaFoldDB" id="A0A381T281"/>
<dbReference type="GO" id="GO:0003725">
    <property type="term" value="F:double-stranded RNA binding"/>
    <property type="evidence" value="ECO:0007669"/>
    <property type="project" value="InterPro"/>
</dbReference>
<dbReference type="EMBL" id="UINC01003607">
    <property type="protein sequence ID" value="SVA07773.1"/>
    <property type="molecule type" value="Genomic_DNA"/>
</dbReference>
<evidence type="ECO:0000256" key="4">
    <source>
        <dbReference type="ARBA" id="ARBA00022490"/>
    </source>
</evidence>
<evidence type="ECO:0000256" key="6">
    <source>
        <dbReference type="ARBA" id="ARBA00022694"/>
    </source>
</evidence>
<dbReference type="Gene3D" id="3.90.870.10">
    <property type="entry name" value="DHBP synthase"/>
    <property type="match status" value="1"/>
</dbReference>
<dbReference type="SUPFAM" id="SSF55821">
    <property type="entry name" value="YrdC/RibB"/>
    <property type="match status" value="1"/>
</dbReference>
<dbReference type="GO" id="GO:0008033">
    <property type="term" value="P:tRNA processing"/>
    <property type="evidence" value="ECO:0007669"/>
    <property type="project" value="UniProtKB-KW"/>
</dbReference>
<evidence type="ECO:0000313" key="13">
    <source>
        <dbReference type="EMBL" id="SVA07773.1"/>
    </source>
</evidence>
<name>A0A381T281_9ZZZZ</name>
<reference evidence="13" key="1">
    <citation type="submission" date="2018-05" db="EMBL/GenBank/DDBJ databases">
        <authorList>
            <person name="Lanie J.A."/>
            <person name="Ng W.-L."/>
            <person name="Kazmierczak K.M."/>
            <person name="Andrzejewski T.M."/>
            <person name="Davidsen T.M."/>
            <person name="Wayne K.J."/>
            <person name="Tettelin H."/>
            <person name="Glass J.I."/>
            <person name="Rusch D."/>
            <person name="Podicherti R."/>
            <person name="Tsui H.-C.T."/>
            <person name="Winkler M.E."/>
        </authorList>
    </citation>
    <scope>NUCLEOTIDE SEQUENCE</scope>
</reference>
<keyword evidence="7" id="KW-0548">Nucleotidyltransferase</keyword>
<proteinExistence type="inferred from homology"/>
<evidence type="ECO:0000256" key="9">
    <source>
        <dbReference type="ARBA" id="ARBA00022840"/>
    </source>
</evidence>
<evidence type="ECO:0000256" key="2">
    <source>
        <dbReference type="ARBA" id="ARBA00007663"/>
    </source>
</evidence>
<dbReference type="InterPro" id="IPR050156">
    <property type="entry name" value="TC-AMP_synthase_SUA5"/>
</dbReference>
<keyword evidence="9" id="KW-0067">ATP-binding</keyword>
<dbReference type="PANTHER" id="PTHR17490:SF16">
    <property type="entry name" value="THREONYLCARBAMOYL-AMP SYNTHASE"/>
    <property type="match status" value="1"/>
</dbReference>